<feature type="region of interest" description="Disordered" evidence="1">
    <location>
        <begin position="989"/>
        <end position="1017"/>
    </location>
</feature>
<feature type="region of interest" description="Disordered" evidence="1">
    <location>
        <begin position="1157"/>
        <end position="1183"/>
    </location>
</feature>
<dbReference type="EMBL" id="JABANM010005983">
    <property type="protein sequence ID" value="KAF4746674.1"/>
    <property type="molecule type" value="Genomic_DNA"/>
</dbReference>
<proteinExistence type="predicted"/>
<dbReference type="Proteomes" id="UP000574390">
    <property type="component" value="Unassembled WGS sequence"/>
</dbReference>
<feature type="compositionally biased region" description="Basic and acidic residues" evidence="1">
    <location>
        <begin position="772"/>
        <end position="782"/>
    </location>
</feature>
<reference evidence="2 3" key="1">
    <citation type="submission" date="2020-04" db="EMBL/GenBank/DDBJ databases">
        <title>Perkinsus olseni comparative genomics.</title>
        <authorList>
            <person name="Bogema D.R."/>
        </authorList>
    </citation>
    <scope>NUCLEOTIDE SEQUENCE [LARGE SCALE GENOMIC DNA]</scope>
    <source>
        <strain evidence="2">ATCC PRA-205</strain>
    </source>
</reference>
<name>A0A7J6TMU6_PEROL</name>
<feature type="non-terminal residue" evidence="2">
    <location>
        <position position="2684"/>
    </location>
</feature>
<accession>A0A7J6TMU6</accession>
<feature type="compositionally biased region" description="Basic residues" evidence="1">
    <location>
        <begin position="761"/>
        <end position="771"/>
    </location>
</feature>
<evidence type="ECO:0000313" key="2">
    <source>
        <dbReference type="EMBL" id="KAF4746674.1"/>
    </source>
</evidence>
<organism evidence="2 3">
    <name type="scientific">Perkinsus olseni</name>
    <name type="common">Perkinsus atlanticus</name>
    <dbReference type="NCBI Taxonomy" id="32597"/>
    <lineage>
        <taxon>Eukaryota</taxon>
        <taxon>Sar</taxon>
        <taxon>Alveolata</taxon>
        <taxon>Perkinsozoa</taxon>
        <taxon>Perkinsea</taxon>
        <taxon>Perkinsida</taxon>
        <taxon>Perkinsidae</taxon>
        <taxon>Perkinsus</taxon>
    </lineage>
</organism>
<feature type="compositionally biased region" description="Basic and acidic residues" evidence="1">
    <location>
        <begin position="1157"/>
        <end position="1172"/>
    </location>
</feature>
<sequence>DDNNYSPITLKWKVFRPGAFARNIPVQFTRDGRFKGDSKPAVAVFSTDALSLSREVVVPLSRSIQISSCFKTGMESWLRLREIDPGQKTRDQLKLILLKDRSTFHELDEEDGVETPIAQRRGSSIPGYGALSQDFKVYSLQYLADAAVRMTECEATDSLGRNISWTVRPWRAPSSGYRQDEPSISLDSNGYGDWHVAFLVDGRQYSVRIPLNPEGGPVPPSVAVGLEDNPAPAAAAPESKICSVALEEGLSALYESSQSGISYDDFRSDIIMFNRANEDKLKLNRHDRVDFKEITLYDIGQAANVATKADASVCYSTAFYIMWSAKEAECAYKRKSAWGKPDKGYSMCFIYKDWYFPVKLSVPLSPLTCSTILEAGLNLFYRSALNKHWDAKQVAPIEVEEDFKELADRAAKTPKSKRPQLLEDFRERKKADGPERLSLIGIAQAKTIETHACQGADDLYAVHIRLLTLSSKRRLPRGSGLDNIVIVGHHEASHLVEVRLAGNNDSKALGVLTAEPEKILSRVGLDCKLTMKYVVSAAYGLDYDPDELSLTALLGDMRQTQTLISFRVHTLPPGTRLQHVTLGSLEEETLQLDAKKSQGIFKSKASSAVVKQRSCSLRSTPGLRWQSYDKGQYKGSFLPLSKALTTERKNRYVVVFAFGDKTFPVPVEKILRTTGALICEEAFIAAFHALYETKTSLRMETMTPYELMSDMERYLAAVLEGEKERKSNKRKELADVSEFPVRGRSTAQISTAIDNDIRVKNANRRASQRRREHAEVAQRESGLRPPSRVGNAPESSDSEGRTLKDTVEGLIPQRGTSEVKGLPESVWTCTPPNSQVVWSWPRKSFKLDNFPEKSEVVVISKGKVRLRFPFGREDLNGARHDGLLHTICRLTLEKAVAVRYKSKAKSLEEIALKKFEDDIRKKLKFHSYSSEGSPDMSPPSVGCLLVLLVIYVNGSSTSNNRPGEPPPPHLRRMGLNDELLRKALLTAKKGTEAAPSKVDTAPRPPRPSANPEDRSLEEVVKDLIPQRYVPRVEGLPEKVWRCAPNSSRITWSWPREGKYLDELSETSDGVLLKKGQLRLRFTFTIRDLHGAEGETLIKPICRSILERAVAARYGPDKKLSQVTLRELSHDLRSKSEKKVKQDELQLVPSIRAGKLPRLDDATARGGHQDEQQGSHPRPSTRPLLPDILAKSLAQTAQEAFGASECRAKNDAGQTLYWRLWYREDFYSYYRGDPLSLLKRQEAELTVAFLVDGREYGVDLNKEWAKRLKRLLLMEKIDEDVRADYNGTCKTILDAGQISLRKEFLPPARRRSGSDDYTLKQLRSDIALYERAIKAGKEDATFKFKDLEDIASEALTKKDTRSELSCYHPDVKFRWKVYRGKYTGPKSLVVWKNEAEKSARKRPRHDFVSFVYRVDKENDKYVDKYFTVSVGWEPESCERALEMGLERLFESHTITNLGAISRFTPIDVEARLKKVAETSETNKKFSPVFNLGEGAVTLGEPLSEIARRSLLFGVCFGFDDTAKLSWRLEDPKYFMGPLFNEKDNATDTIIVVTVEDSKEIPAFGLYAWEQYLYNDNQLSCSLMMETFVALAYKSPDYQSGSVSVLGLKGDLQKAMSDYVLARMQQGGVSSLSKAVRSLQHETLQLLGADADEAQARAESEVTQQKTKKGRKKKKQVEPPFIVCQSNATDFEWAFDTPRVSTVGKGAREQREGTNVEIRLGDGRKLVLLISRDDFPEVQKCSTALRAAGSRLYVDFTMQMTKSELAFDISRYLTAINIAELEGRRKPKLDHKWSRGKAGTFEHTDYLRQKVYHPEHEPLLYSMDSQGLPYNKFLRSSRLLDVFPSDEVLEVSSVHTAVLPSSRKLAPSLKKKAPKAPESRKGSSAGDGLTQAVRYSLPMCVFDLELYISGVRNMSFIPRVINSKRELTPALSFLPMRALLAGLVISATCLVTARGGCFGGRCSDDSFRWEERGGQGDPVPTGAVKNAGGHRAARGQATQETKTASFFPNTKAKSLKLAARAAFIVFECRARAEGDQTLFWRLWRRDDFFHFYGWKPNILFERPDSDLTVTFLVDGIEYGVDLPRERSHYIETLLEGDEEMESDNPHICLTIMNDSKVSLKADGSGLVEEGGADYTLKQLRNDITLYQRALSRADKEARFEFRTLQWIGAHAVMKKNTQKELSCFSEDVKFRWKAYRRKYTGPKSLVALRAASEEEPTGRKASASLKGFFVSLVYNFTRKKNEYEDRYFTARVPAHPRSCEHALELGLEYLYERTEPVERVWISNAFSRLTPIEVEDRLKKVAEESIANRTFQPVGDLGGATIAAVMPGVRSVPHPLHIIFIASSFFQGKPMWDIALNSNLSQSCFGYDDSTRLSWRLEDIRVFPGPFVNKQQNDSDAALVVEFYDSKDIPPFAVYTKAEELHVNGGISCLDAMETFVQAAYRSKYRADDISILGLKGDLEKATRDFVMKAIAQNGITVLRNESYGLVHESLQVVGQDADLVKEQQPSQVPSSKAQRLMVCKSDDSDFKWTVEEPKLKNKKRVKTKSTSVEIGIGSDRSDGPAVQESFNIFTNDILASIARLKKLPLFVSRSEYPDLTSCYTALEAANEQLYQQFEMRAITRSELVSDISRYLTAIKEVAKLQREERPKITLNAKSLLLAANDAFVVFECRARGEGDQTLFWRLWRR</sequence>
<protein>
    <submittedName>
        <fullName evidence="2">Uncharacterized protein</fullName>
    </submittedName>
</protein>
<feature type="region of interest" description="Disordered" evidence="1">
    <location>
        <begin position="1863"/>
        <end position="1885"/>
    </location>
</feature>
<gene>
    <name evidence="2" type="ORF">FOZ62_011388</name>
</gene>
<feature type="non-terminal residue" evidence="2">
    <location>
        <position position="1"/>
    </location>
</feature>
<comment type="caution">
    <text evidence="2">The sequence shown here is derived from an EMBL/GenBank/DDBJ whole genome shotgun (WGS) entry which is preliminary data.</text>
</comment>
<feature type="region of interest" description="Disordered" evidence="1">
    <location>
        <begin position="758"/>
        <end position="803"/>
    </location>
</feature>
<evidence type="ECO:0000313" key="3">
    <source>
        <dbReference type="Proteomes" id="UP000574390"/>
    </source>
</evidence>
<evidence type="ECO:0000256" key="1">
    <source>
        <dbReference type="SAM" id="MobiDB-lite"/>
    </source>
</evidence>